<comment type="caution">
    <text evidence="1">The sequence shown here is derived from an EMBL/GenBank/DDBJ whole genome shotgun (WGS) entry which is preliminary data.</text>
</comment>
<protein>
    <submittedName>
        <fullName evidence="1">MoaD/ThiS family protein</fullName>
    </submittedName>
</protein>
<gene>
    <name evidence="1" type="ORF">GRQ65_10060</name>
</gene>
<keyword evidence="2" id="KW-1185">Reference proteome</keyword>
<dbReference type="SUPFAM" id="SSF54285">
    <property type="entry name" value="MoaD/ThiS"/>
    <property type="match status" value="1"/>
</dbReference>
<evidence type="ECO:0000313" key="2">
    <source>
        <dbReference type="Proteomes" id="UP000473325"/>
    </source>
</evidence>
<dbReference type="Gene3D" id="3.10.20.30">
    <property type="match status" value="1"/>
</dbReference>
<dbReference type="EMBL" id="WUEK01000005">
    <property type="protein sequence ID" value="MXG89895.1"/>
    <property type="molecule type" value="Genomic_DNA"/>
</dbReference>
<sequence length="86" mass="8993">MIRVRYWAAAKAAAGTAADDLPVSGPLTLAEVRRRAVDLHPGTRLAEVLQACSTLLGEQPVGSRDPNQVVVEPGTSVEFLPPFAGG</sequence>
<dbReference type="InterPro" id="IPR016155">
    <property type="entry name" value="Mopterin_synth/thiamin_S_b"/>
</dbReference>
<organism evidence="1 2">
    <name type="scientific">Nocardioides flavescens</name>
    <dbReference type="NCBI Taxonomy" id="2691959"/>
    <lineage>
        <taxon>Bacteria</taxon>
        <taxon>Bacillati</taxon>
        <taxon>Actinomycetota</taxon>
        <taxon>Actinomycetes</taxon>
        <taxon>Propionibacteriales</taxon>
        <taxon>Nocardioidaceae</taxon>
        <taxon>Nocardioides</taxon>
    </lineage>
</organism>
<proteinExistence type="predicted"/>
<dbReference type="Proteomes" id="UP000473325">
    <property type="component" value="Unassembled WGS sequence"/>
</dbReference>
<accession>A0A6L7EZD7</accession>
<dbReference type="InterPro" id="IPR012675">
    <property type="entry name" value="Beta-grasp_dom_sf"/>
</dbReference>
<evidence type="ECO:0000313" key="1">
    <source>
        <dbReference type="EMBL" id="MXG89895.1"/>
    </source>
</evidence>
<dbReference type="AlphaFoldDB" id="A0A6L7EZD7"/>
<name>A0A6L7EZD7_9ACTN</name>
<reference evidence="1 2" key="1">
    <citation type="submission" date="2019-12" db="EMBL/GenBank/DDBJ databases">
        <authorList>
            <person name="Kun Z."/>
        </authorList>
    </citation>
    <scope>NUCLEOTIDE SEQUENCE [LARGE SCALE GENOMIC DNA]</scope>
    <source>
        <strain evidence="1 2">YIM 123512</strain>
    </source>
</reference>